<proteinExistence type="predicted"/>
<comment type="caution">
    <text evidence="1">The sequence shown here is derived from an EMBL/GenBank/DDBJ whole genome shotgun (WGS) entry which is preliminary data.</text>
</comment>
<sequence length="141" mass="15805">MRHQTRNVSPSQAAESPAISFALQINAWIAFYDSLLRHRDRYVIAPFETVIGDIGVVTAALNKEFGTDFDLFEHTSENVAALHQERGYHAGPSKQRSAIKEGVRSAFERQADSNPTVKARLSDATRLYERWISMSSLHANS</sequence>
<evidence type="ECO:0000313" key="2">
    <source>
        <dbReference type="Proteomes" id="UP000220102"/>
    </source>
</evidence>
<keyword evidence="2" id="KW-1185">Reference proteome</keyword>
<reference evidence="1 2" key="1">
    <citation type="submission" date="2017-10" db="EMBL/GenBank/DDBJ databases">
        <title>Draft genome of Longibacter Salinarum.</title>
        <authorList>
            <person name="Goh K.M."/>
            <person name="Shamsir M.S."/>
            <person name="Lim S.W."/>
        </authorList>
    </citation>
    <scope>NUCLEOTIDE SEQUENCE [LARGE SCALE GENOMIC DNA]</scope>
    <source>
        <strain evidence="1 2">KCTC 52045</strain>
    </source>
</reference>
<evidence type="ECO:0000313" key="1">
    <source>
        <dbReference type="EMBL" id="PEN12611.1"/>
    </source>
</evidence>
<dbReference type="EMBL" id="PDEQ01000007">
    <property type="protein sequence ID" value="PEN12611.1"/>
    <property type="molecule type" value="Genomic_DNA"/>
</dbReference>
<name>A0A2A8CVI2_9BACT</name>
<accession>A0A2A8CVI2</accession>
<dbReference type="Proteomes" id="UP000220102">
    <property type="component" value="Unassembled WGS sequence"/>
</dbReference>
<gene>
    <name evidence="1" type="ORF">CRI94_13935</name>
</gene>
<organism evidence="1 2">
    <name type="scientific">Longibacter salinarum</name>
    <dbReference type="NCBI Taxonomy" id="1850348"/>
    <lineage>
        <taxon>Bacteria</taxon>
        <taxon>Pseudomonadati</taxon>
        <taxon>Rhodothermota</taxon>
        <taxon>Rhodothermia</taxon>
        <taxon>Rhodothermales</taxon>
        <taxon>Salisaetaceae</taxon>
        <taxon>Longibacter</taxon>
    </lineage>
</organism>
<dbReference type="AlphaFoldDB" id="A0A2A8CVI2"/>
<protein>
    <submittedName>
        <fullName evidence="1">Uncharacterized protein</fullName>
    </submittedName>
</protein>